<comment type="catalytic activity">
    <reaction evidence="1">
        <text>O-phospho-L-seryl-[protein] + H2O = L-seryl-[protein] + phosphate</text>
        <dbReference type="Rhea" id="RHEA:20629"/>
        <dbReference type="Rhea" id="RHEA-COMP:9863"/>
        <dbReference type="Rhea" id="RHEA-COMP:11604"/>
        <dbReference type="ChEBI" id="CHEBI:15377"/>
        <dbReference type="ChEBI" id="CHEBI:29999"/>
        <dbReference type="ChEBI" id="CHEBI:43474"/>
        <dbReference type="ChEBI" id="CHEBI:83421"/>
        <dbReference type="EC" id="3.1.3.16"/>
    </reaction>
</comment>
<dbReference type="GO" id="GO:0004722">
    <property type="term" value="F:protein serine/threonine phosphatase activity"/>
    <property type="evidence" value="ECO:0007669"/>
    <property type="project" value="UniProtKB-EC"/>
</dbReference>
<dbReference type="OrthoDB" id="60843at2759"/>
<evidence type="ECO:0000259" key="3">
    <source>
        <dbReference type="SMART" id="SM00332"/>
    </source>
</evidence>
<dbReference type="AlphaFoldDB" id="A0A9W8A608"/>
<comment type="similarity">
    <text evidence="1">Belongs to the PP2C family.</text>
</comment>
<keyword evidence="1" id="KW-0460">Magnesium</keyword>
<feature type="compositionally biased region" description="Low complexity" evidence="2">
    <location>
        <begin position="93"/>
        <end position="104"/>
    </location>
</feature>
<dbReference type="GO" id="GO:0046872">
    <property type="term" value="F:metal ion binding"/>
    <property type="evidence" value="ECO:0007669"/>
    <property type="project" value="UniProtKB-UniRule"/>
</dbReference>
<dbReference type="SMART" id="SM00332">
    <property type="entry name" value="PP2Cc"/>
    <property type="match status" value="1"/>
</dbReference>
<comment type="catalytic activity">
    <reaction evidence="1">
        <text>O-phospho-L-threonyl-[protein] + H2O = L-threonyl-[protein] + phosphate</text>
        <dbReference type="Rhea" id="RHEA:47004"/>
        <dbReference type="Rhea" id="RHEA-COMP:11060"/>
        <dbReference type="Rhea" id="RHEA-COMP:11605"/>
        <dbReference type="ChEBI" id="CHEBI:15377"/>
        <dbReference type="ChEBI" id="CHEBI:30013"/>
        <dbReference type="ChEBI" id="CHEBI:43474"/>
        <dbReference type="ChEBI" id="CHEBI:61977"/>
        <dbReference type="EC" id="3.1.3.16"/>
    </reaction>
</comment>
<dbReference type="EC" id="3.1.3.16" evidence="1"/>
<proteinExistence type="inferred from homology"/>
<dbReference type="SUPFAM" id="SSF81606">
    <property type="entry name" value="PP2C-like"/>
    <property type="match status" value="2"/>
</dbReference>
<feature type="region of interest" description="Disordered" evidence="2">
    <location>
        <begin position="82"/>
        <end position="104"/>
    </location>
</feature>
<sequence>MANTFKPLERSYFTTKDMSKTTTTLLRPKFDVVLASAWISKRAVFQYVNNLKAQLKQYKEKGAPSPPAFKLPVSVQVTPVHGSYDYEQPPPSSSQQQNLSPLSNNSNYCPLEAVDGGEDSLFHTLKYTNLVAAVADGVGGWRDQGVDPSIFSRTLVSYSKHMVDKSFLLHKSDPIDPKEIMKKAYGQMLLDKLPLTGSSTELMFSISLVDGNMKVAQLGDSTYWILEGGGNARNNRTPIDDESGAGSYITHKCPEQEHKFNMPYQLSMFDKLMDQIYPSNGESEPISTGYFSPTDDTDVGGDESVTTRSSWKVTNGQDNSQKPSSKTNLIDSYFDTIKKCGFDTPNHAKLFNHQLKHNDVVLLGTDGFFDNIFPDEVDSLFDSVLQTKISDEKTLLQKVKGFKDSKMLLDTLDKKMMHTLVELLVEKTATNYLDPNYKSPFAKQSGGMFSGGKPDDITIILAWIRETDINESKAKLNSLSSKL</sequence>
<comment type="cofactor">
    <cofactor evidence="1">
        <name>Mn(2+)</name>
        <dbReference type="ChEBI" id="CHEBI:29035"/>
    </cofactor>
</comment>
<dbReference type="InterPro" id="IPR001932">
    <property type="entry name" value="PPM-type_phosphatase-like_dom"/>
</dbReference>
<comment type="caution">
    <text evidence="4">The sequence shown here is derived from an EMBL/GenBank/DDBJ whole genome shotgun (WGS) entry which is preliminary data.</text>
</comment>
<keyword evidence="1 4" id="KW-0378">Hydrolase</keyword>
<feature type="compositionally biased region" description="Polar residues" evidence="2">
    <location>
        <begin position="304"/>
        <end position="325"/>
    </location>
</feature>
<feature type="domain" description="PPM-type phosphatase" evidence="3">
    <location>
        <begin position="97"/>
        <end position="462"/>
    </location>
</feature>
<dbReference type="Proteomes" id="UP001150538">
    <property type="component" value="Unassembled WGS sequence"/>
</dbReference>
<dbReference type="PANTHER" id="PTHR12320:SF1">
    <property type="entry name" value="PROTEIN PHOSPHATASE PTC7 HOMOLOG"/>
    <property type="match status" value="1"/>
</dbReference>
<keyword evidence="1" id="KW-0904">Protein phosphatase</keyword>
<dbReference type="EMBL" id="JANBPU010000015">
    <property type="protein sequence ID" value="KAJ1920308.1"/>
    <property type="molecule type" value="Genomic_DNA"/>
</dbReference>
<dbReference type="InterPro" id="IPR036457">
    <property type="entry name" value="PPM-type-like_dom_sf"/>
</dbReference>
<accession>A0A9W8A608</accession>
<dbReference type="InterPro" id="IPR039123">
    <property type="entry name" value="PPTC7"/>
</dbReference>
<comment type="cofactor">
    <cofactor evidence="1">
        <name>Mg(2+)</name>
        <dbReference type="ChEBI" id="CHEBI:18420"/>
    </cofactor>
</comment>
<evidence type="ECO:0000313" key="5">
    <source>
        <dbReference type="Proteomes" id="UP001150538"/>
    </source>
</evidence>
<keyword evidence="1" id="KW-0464">Manganese</keyword>
<keyword evidence="1" id="KW-0479">Metal-binding</keyword>
<dbReference type="PANTHER" id="PTHR12320">
    <property type="entry name" value="PROTEIN PHOSPHATASE 2C"/>
    <property type="match status" value="1"/>
</dbReference>
<feature type="region of interest" description="Disordered" evidence="2">
    <location>
        <begin position="283"/>
        <end position="325"/>
    </location>
</feature>
<dbReference type="Gene3D" id="3.60.40.10">
    <property type="entry name" value="PPM-type phosphatase domain"/>
    <property type="match status" value="1"/>
</dbReference>
<evidence type="ECO:0000256" key="1">
    <source>
        <dbReference type="RuleBase" id="RU366020"/>
    </source>
</evidence>
<protein>
    <recommendedName>
        <fullName evidence="1">Protein phosphatase</fullName>
        <ecNumber evidence="1">3.1.3.16</ecNumber>
    </recommendedName>
</protein>
<organism evidence="4 5">
    <name type="scientific">Mycoemilia scoparia</name>
    <dbReference type="NCBI Taxonomy" id="417184"/>
    <lineage>
        <taxon>Eukaryota</taxon>
        <taxon>Fungi</taxon>
        <taxon>Fungi incertae sedis</taxon>
        <taxon>Zoopagomycota</taxon>
        <taxon>Kickxellomycotina</taxon>
        <taxon>Kickxellomycetes</taxon>
        <taxon>Kickxellales</taxon>
        <taxon>Kickxellaceae</taxon>
        <taxon>Mycoemilia</taxon>
    </lineage>
</organism>
<evidence type="ECO:0000313" key="4">
    <source>
        <dbReference type="EMBL" id="KAJ1920308.1"/>
    </source>
</evidence>
<name>A0A9W8A608_9FUNG</name>
<evidence type="ECO:0000256" key="2">
    <source>
        <dbReference type="SAM" id="MobiDB-lite"/>
    </source>
</evidence>
<keyword evidence="5" id="KW-1185">Reference proteome</keyword>
<reference evidence="4" key="1">
    <citation type="submission" date="2022-07" db="EMBL/GenBank/DDBJ databases">
        <title>Phylogenomic reconstructions and comparative analyses of Kickxellomycotina fungi.</title>
        <authorList>
            <person name="Reynolds N.K."/>
            <person name="Stajich J.E."/>
            <person name="Barry K."/>
            <person name="Grigoriev I.V."/>
            <person name="Crous P."/>
            <person name="Smith M.E."/>
        </authorList>
    </citation>
    <scope>NUCLEOTIDE SEQUENCE</scope>
    <source>
        <strain evidence="4">NBRC 100468</strain>
    </source>
</reference>
<gene>
    <name evidence="4" type="primary">PTC7</name>
    <name evidence="4" type="ORF">H4219_001421</name>
</gene>